<dbReference type="PATRIC" id="fig|1292037.4.peg.3851"/>
<evidence type="ECO:0000256" key="5">
    <source>
        <dbReference type="ARBA" id="ARBA00023065"/>
    </source>
</evidence>
<dbReference type="InterPro" id="IPR050794">
    <property type="entry name" value="CPA2_transporter"/>
</dbReference>
<dbReference type="PANTHER" id="PTHR32468">
    <property type="entry name" value="CATION/H + ANTIPORTER"/>
    <property type="match status" value="1"/>
</dbReference>
<keyword evidence="5" id="KW-0406">Ion transport</keyword>
<evidence type="ECO:0000256" key="4">
    <source>
        <dbReference type="ARBA" id="ARBA00022989"/>
    </source>
</evidence>
<feature type="transmembrane region" description="Helical" evidence="7">
    <location>
        <begin position="20"/>
        <end position="37"/>
    </location>
</feature>
<dbReference type="InterPro" id="IPR038770">
    <property type="entry name" value="Na+/solute_symporter_sf"/>
</dbReference>
<dbReference type="eggNOG" id="COG0475">
    <property type="taxonomic scope" value="Bacteria"/>
</dbReference>
<comment type="subcellular location">
    <subcellularLocation>
        <location evidence="1">Membrane</location>
        <topology evidence="1">Multi-pass membrane protein</topology>
    </subcellularLocation>
</comment>
<organism evidence="9 10">
    <name type="scientific">Amycolatopsis vancoresmycina DSM 44592</name>
    <dbReference type="NCBI Taxonomy" id="1292037"/>
    <lineage>
        <taxon>Bacteria</taxon>
        <taxon>Bacillati</taxon>
        <taxon>Actinomycetota</taxon>
        <taxon>Actinomycetes</taxon>
        <taxon>Pseudonocardiales</taxon>
        <taxon>Pseudonocardiaceae</taxon>
        <taxon>Amycolatopsis</taxon>
    </lineage>
</organism>
<keyword evidence="6 7" id="KW-0472">Membrane</keyword>
<comment type="caution">
    <text evidence="9">The sequence shown here is derived from an EMBL/GenBank/DDBJ whole genome shotgun (WGS) entry which is preliminary data.</text>
</comment>
<dbReference type="GO" id="GO:0015297">
    <property type="term" value="F:antiporter activity"/>
    <property type="evidence" value="ECO:0007669"/>
    <property type="project" value="InterPro"/>
</dbReference>
<dbReference type="Pfam" id="PF00999">
    <property type="entry name" value="Na_H_Exchanger"/>
    <property type="match status" value="1"/>
</dbReference>
<name>R1HSX4_9PSEU</name>
<evidence type="ECO:0000256" key="6">
    <source>
        <dbReference type="ARBA" id="ARBA00023136"/>
    </source>
</evidence>
<evidence type="ECO:0000259" key="8">
    <source>
        <dbReference type="Pfam" id="PF00999"/>
    </source>
</evidence>
<dbReference type="Proteomes" id="UP000014139">
    <property type="component" value="Unassembled WGS sequence"/>
</dbReference>
<dbReference type="PANTHER" id="PTHR32468:SF0">
    <property type="entry name" value="K(+)_H(+) ANTIPORTER 1"/>
    <property type="match status" value="1"/>
</dbReference>
<dbReference type="InterPro" id="IPR006153">
    <property type="entry name" value="Cation/H_exchanger_TM"/>
</dbReference>
<dbReference type="GO" id="GO:0016020">
    <property type="term" value="C:membrane"/>
    <property type="evidence" value="ECO:0007669"/>
    <property type="project" value="UniProtKB-SubCell"/>
</dbReference>
<feature type="domain" description="Cation/H+ exchanger transmembrane" evidence="8">
    <location>
        <begin position="17"/>
        <end position="340"/>
    </location>
</feature>
<sequence length="347" mass="34116">MALAPALRLLPAPVGGTLTALAQLGLVLFLFAAGAHLGPSLNRVRLKAALVPALGATLVPLGLGAVPAVWLARRHAPAGTGPFVVFVAAALAVTALPVLTRILAERGLLDADAGRRALSAAAVSDVAAWTLLAVAAASLHGWSAASRLPVVLVLAVLPWSAGGRFGRFGRWAAGLSRPSATVVLVVVACAAAAVTEAAGLHPAIGAFIAGAVVGHAVPALDAAALAAPAGSLLAPLYFVLAGQAVDLGRLDAALAADTAAVVAVAVSGKCGGAYLGARLGGLPPHPAAVFAALMNTRGVTELVFAGIGLGLGVIDGALYTAMVAMALVTTAMTGPLLTRLSRQPEGV</sequence>
<feature type="transmembrane region" description="Helical" evidence="7">
    <location>
        <begin position="116"/>
        <end position="138"/>
    </location>
</feature>
<gene>
    <name evidence="9" type="ORF">H480_20284</name>
</gene>
<dbReference type="AlphaFoldDB" id="R1HSX4"/>
<protein>
    <submittedName>
        <fullName evidence="9">Na+ or H+ antiporter</fullName>
    </submittedName>
</protein>
<evidence type="ECO:0000256" key="3">
    <source>
        <dbReference type="ARBA" id="ARBA00022692"/>
    </source>
</evidence>
<proteinExistence type="predicted"/>
<dbReference type="EMBL" id="AOUO01000286">
    <property type="protein sequence ID" value="EOD66675.1"/>
    <property type="molecule type" value="Genomic_DNA"/>
</dbReference>
<reference evidence="9 10" key="1">
    <citation type="submission" date="2013-02" db="EMBL/GenBank/DDBJ databases">
        <title>Draft genome sequence of Amycolatopsis vancoresmycina strain DSM 44592T.</title>
        <authorList>
            <person name="Kumar S."/>
            <person name="Kaur N."/>
            <person name="Kaur C."/>
            <person name="Raghava G.P.S."/>
            <person name="Mayilraj S."/>
        </authorList>
    </citation>
    <scope>NUCLEOTIDE SEQUENCE [LARGE SCALE GENOMIC DNA]</scope>
    <source>
        <strain evidence="9 10">DSM 44592</strain>
    </source>
</reference>
<dbReference type="GO" id="GO:1902600">
    <property type="term" value="P:proton transmembrane transport"/>
    <property type="evidence" value="ECO:0007669"/>
    <property type="project" value="InterPro"/>
</dbReference>
<keyword evidence="4 7" id="KW-1133">Transmembrane helix</keyword>
<keyword evidence="3 7" id="KW-0812">Transmembrane</keyword>
<keyword evidence="10" id="KW-1185">Reference proteome</keyword>
<evidence type="ECO:0000256" key="2">
    <source>
        <dbReference type="ARBA" id="ARBA00022448"/>
    </source>
</evidence>
<feature type="transmembrane region" description="Helical" evidence="7">
    <location>
        <begin position="222"/>
        <end position="240"/>
    </location>
</feature>
<feature type="transmembrane region" description="Helical" evidence="7">
    <location>
        <begin position="144"/>
        <end position="162"/>
    </location>
</feature>
<evidence type="ECO:0000313" key="10">
    <source>
        <dbReference type="Proteomes" id="UP000014139"/>
    </source>
</evidence>
<evidence type="ECO:0000313" key="9">
    <source>
        <dbReference type="EMBL" id="EOD66675.1"/>
    </source>
</evidence>
<evidence type="ECO:0000256" key="1">
    <source>
        <dbReference type="ARBA" id="ARBA00004141"/>
    </source>
</evidence>
<feature type="transmembrane region" description="Helical" evidence="7">
    <location>
        <begin position="174"/>
        <end position="194"/>
    </location>
</feature>
<keyword evidence="2" id="KW-0813">Transport</keyword>
<dbReference type="Gene3D" id="1.20.1530.20">
    <property type="match status" value="1"/>
</dbReference>
<accession>R1HSX4</accession>
<feature type="transmembrane region" description="Helical" evidence="7">
    <location>
        <begin position="49"/>
        <end position="71"/>
    </location>
</feature>
<feature type="transmembrane region" description="Helical" evidence="7">
    <location>
        <begin position="83"/>
        <end position="104"/>
    </location>
</feature>
<evidence type="ECO:0000256" key="7">
    <source>
        <dbReference type="SAM" id="Phobius"/>
    </source>
</evidence>